<evidence type="ECO:0000313" key="1">
    <source>
        <dbReference type="EMBL" id="SHE61622.1"/>
    </source>
</evidence>
<name>A0A1M4UY71_9FLAO</name>
<sequence>MIIIYCFYNPYILFYYICNKTYMMTFTKALKHKKLILKNSSAFTKTLFDYLIIPAIAEESRKFLDDFRKSPSSFTDESCKHYSSNSRFKIFLYCKNRN</sequence>
<dbReference type="Proteomes" id="UP000184236">
    <property type="component" value="Unassembled WGS sequence"/>
</dbReference>
<protein>
    <submittedName>
        <fullName evidence="1">Uncharacterized protein</fullName>
    </submittedName>
</protein>
<dbReference type="EMBL" id="FQVO01000002">
    <property type="protein sequence ID" value="SHE61622.1"/>
    <property type="molecule type" value="Genomic_DNA"/>
</dbReference>
<dbReference type="AlphaFoldDB" id="A0A1M4UY71"/>
<keyword evidence="2" id="KW-1185">Reference proteome</keyword>
<evidence type="ECO:0000313" key="2">
    <source>
        <dbReference type="Proteomes" id="UP000184236"/>
    </source>
</evidence>
<organism evidence="1 2">
    <name type="scientific">Chryseobacterium takakiae</name>
    <dbReference type="NCBI Taxonomy" id="1302685"/>
    <lineage>
        <taxon>Bacteria</taxon>
        <taxon>Pseudomonadati</taxon>
        <taxon>Bacteroidota</taxon>
        <taxon>Flavobacteriia</taxon>
        <taxon>Flavobacteriales</taxon>
        <taxon>Weeksellaceae</taxon>
        <taxon>Chryseobacterium group</taxon>
        <taxon>Chryseobacterium</taxon>
    </lineage>
</organism>
<reference evidence="2" key="1">
    <citation type="submission" date="2016-11" db="EMBL/GenBank/DDBJ databases">
        <authorList>
            <person name="Varghese N."/>
            <person name="Submissions S."/>
        </authorList>
    </citation>
    <scope>NUCLEOTIDE SEQUENCE [LARGE SCALE GENOMIC DNA]</scope>
    <source>
        <strain evidence="2">DSM 26898</strain>
    </source>
</reference>
<accession>A0A1M4UY71</accession>
<gene>
    <name evidence="1" type="ORF">SAMN05444408_102346</name>
</gene>
<proteinExistence type="predicted"/>